<dbReference type="InterPro" id="IPR051799">
    <property type="entry name" value="NADH_flavin_oxidoreductase"/>
</dbReference>
<dbReference type="AlphaFoldDB" id="A0A364K400"/>
<keyword evidence="5" id="KW-1185">Reference proteome</keyword>
<name>A0A364K400_9BACL</name>
<dbReference type="GO" id="GO:0010181">
    <property type="term" value="F:FMN binding"/>
    <property type="evidence" value="ECO:0007669"/>
    <property type="project" value="InterPro"/>
</dbReference>
<dbReference type="PANTHER" id="PTHR43656:SF2">
    <property type="entry name" value="BINDING OXIDOREDUCTASE, PUTATIVE (AFU_ORTHOLOGUE AFUA_2G08260)-RELATED"/>
    <property type="match status" value="1"/>
</dbReference>
<evidence type="ECO:0000256" key="1">
    <source>
        <dbReference type="ARBA" id="ARBA00022630"/>
    </source>
</evidence>
<dbReference type="OrthoDB" id="9772736at2"/>
<gene>
    <name evidence="4" type="ORF">DL897_10450</name>
</gene>
<dbReference type="EMBL" id="QJKK01000005">
    <property type="protein sequence ID" value="RAL24104.1"/>
    <property type="molecule type" value="Genomic_DNA"/>
</dbReference>
<dbReference type="PANTHER" id="PTHR43656">
    <property type="entry name" value="BINDING OXIDOREDUCTASE, PUTATIVE (AFU_ORTHOLOGUE AFUA_2G08260)-RELATED"/>
    <property type="match status" value="1"/>
</dbReference>
<dbReference type="Gene3D" id="3.20.20.70">
    <property type="entry name" value="Aldolase class I"/>
    <property type="match status" value="1"/>
</dbReference>
<evidence type="ECO:0000259" key="3">
    <source>
        <dbReference type="Pfam" id="PF00724"/>
    </source>
</evidence>
<protein>
    <recommendedName>
        <fullName evidence="3">NADH:flavin oxidoreductase/NADH oxidase N-terminal domain-containing protein</fullName>
    </recommendedName>
</protein>
<proteinExistence type="predicted"/>
<evidence type="ECO:0000256" key="2">
    <source>
        <dbReference type="ARBA" id="ARBA00023002"/>
    </source>
</evidence>
<organism evidence="4 5">
    <name type="scientific">Thermoflavimicrobium daqui</name>
    <dbReference type="NCBI Taxonomy" id="2137476"/>
    <lineage>
        <taxon>Bacteria</taxon>
        <taxon>Bacillati</taxon>
        <taxon>Bacillota</taxon>
        <taxon>Bacilli</taxon>
        <taxon>Bacillales</taxon>
        <taxon>Thermoactinomycetaceae</taxon>
        <taxon>Thermoflavimicrobium</taxon>
    </lineage>
</organism>
<dbReference type="InterPro" id="IPR001155">
    <property type="entry name" value="OxRdtase_FMN_N"/>
</dbReference>
<keyword evidence="2" id="KW-0560">Oxidoreductase</keyword>
<sequence length="73" mass="7931">MNEESFGVAPLVKKATPSELTDSEIIGIIQVFGEATRRAIEAGFDGIEIHGANDGIHLAVFSPHANRRNDRWG</sequence>
<reference evidence="4 5" key="1">
    <citation type="submission" date="2018-06" db="EMBL/GenBank/DDBJ databases">
        <title>Thermoflavimicrobium daqus sp. nov., a thermophilic microbe isolated from Moutai-flavour Daqu.</title>
        <authorList>
            <person name="Wang X."/>
            <person name="Zhou H."/>
        </authorList>
    </citation>
    <scope>NUCLEOTIDE SEQUENCE [LARGE SCALE GENOMIC DNA]</scope>
    <source>
        <strain evidence="4 5">FBKL4.011</strain>
    </source>
</reference>
<evidence type="ECO:0000313" key="5">
    <source>
        <dbReference type="Proteomes" id="UP000251213"/>
    </source>
</evidence>
<keyword evidence="1" id="KW-0285">Flavoprotein</keyword>
<dbReference type="Pfam" id="PF00724">
    <property type="entry name" value="Oxidored_FMN"/>
    <property type="match status" value="1"/>
</dbReference>
<dbReference type="SUPFAM" id="SSF51395">
    <property type="entry name" value="FMN-linked oxidoreductases"/>
    <property type="match status" value="1"/>
</dbReference>
<evidence type="ECO:0000313" key="4">
    <source>
        <dbReference type="EMBL" id="RAL24104.1"/>
    </source>
</evidence>
<feature type="domain" description="NADH:flavin oxidoreductase/NADH oxidase N-terminal" evidence="3">
    <location>
        <begin position="17"/>
        <end position="73"/>
    </location>
</feature>
<dbReference type="InterPro" id="IPR013785">
    <property type="entry name" value="Aldolase_TIM"/>
</dbReference>
<dbReference type="Proteomes" id="UP000251213">
    <property type="component" value="Unassembled WGS sequence"/>
</dbReference>
<comment type="caution">
    <text evidence="4">The sequence shown here is derived from an EMBL/GenBank/DDBJ whole genome shotgun (WGS) entry which is preliminary data.</text>
</comment>
<accession>A0A364K400</accession>
<dbReference type="GO" id="GO:0016491">
    <property type="term" value="F:oxidoreductase activity"/>
    <property type="evidence" value="ECO:0007669"/>
    <property type="project" value="UniProtKB-KW"/>
</dbReference>
<reference evidence="4 5" key="2">
    <citation type="submission" date="2018-06" db="EMBL/GenBank/DDBJ databases">
        <authorList>
            <person name="Zhirakovskaya E."/>
        </authorList>
    </citation>
    <scope>NUCLEOTIDE SEQUENCE [LARGE SCALE GENOMIC DNA]</scope>
    <source>
        <strain evidence="4 5">FBKL4.011</strain>
    </source>
</reference>